<dbReference type="InterPro" id="IPR023614">
    <property type="entry name" value="Porin_dom_sf"/>
</dbReference>
<dbReference type="InterPro" id="IPR002299">
    <property type="entry name" value="Porin_Neis"/>
</dbReference>
<evidence type="ECO:0000259" key="12">
    <source>
        <dbReference type="Pfam" id="PF13609"/>
    </source>
</evidence>
<keyword evidence="5" id="KW-0812">Transmembrane</keyword>
<dbReference type="GO" id="GO:0015288">
    <property type="term" value="F:porin activity"/>
    <property type="evidence" value="ECO:0007669"/>
    <property type="project" value="UniProtKB-KW"/>
</dbReference>
<keyword evidence="4" id="KW-1134">Transmembrane beta strand</keyword>
<feature type="domain" description="Porin" evidence="12">
    <location>
        <begin position="21"/>
        <end position="338"/>
    </location>
</feature>
<reference evidence="13 14" key="1">
    <citation type="submission" date="2019-08" db="EMBL/GenBank/DDBJ databases">
        <title>Paraburkholderia sp. DCY113.</title>
        <authorList>
            <person name="Kang J."/>
        </authorList>
    </citation>
    <scope>NUCLEOTIDE SEQUENCE [LARGE SCALE GENOMIC DNA]</scope>
    <source>
        <strain evidence="13 14">DCY113</strain>
    </source>
</reference>
<evidence type="ECO:0000256" key="11">
    <source>
        <dbReference type="SAM" id="SignalP"/>
    </source>
</evidence>
<dbReference type="InterPro" id="IPR001702">
    <property type="entry name" value="Porin_Gram-ve"/>
</dbReference>
<proteinExistence type="predicted"/>
<dbReference type="Pfam" id="PF13609">
    <property type="entry name" value="Porin_4"/>
    <property type="match status" value="1"/>
</dbReference>
<protein>
    <submittedName>
        <fullName evidence="13">Porin</fullName>
    </submittedName>
</protein>
<dbReference type="GO" id="GO:0009279">
    <property type="term" value="C:cell outer membrane"/>
    <property type="evidence" value="ECO:0007669"/>
    <property type="project" value="UniProtKB-SubCell"/>
</dbReference>
<evidence type="ECO:0000256" key="3">
    <source>
        <dbReference type="ARBA" id="ARBA00022448"/>
    </source>
</evidence>
<dbReference type="EMBL" id="VTUZ01000017">
    <property type="protein sequence ID" value="KAA1007239.1"/>
    <property type="molecule type" value="Genomic_DNA"/>
</dbReference>
<keyword evidence="3" id="KW-0813">Transport</keyword>
<evidence type="ECO:0000256" key="1">
    <source>
        <dbReference type="ARBA" id="ARBA00004571"/>
    </source>
</evidence>
<keyword evidence="7" id="KW-0406">Ion transport</keyword>
<evidence type="ECO:0000256" key="6">
    <source>
        <dbReference type="ARBA" id="ARBA00022729"/>
    </source>
</evidence>
<dbReference type="AlphaFoldDB" id="A0A5B0GWG4"/>
<dbReference type="Gene3D" id="2.40.160.10">
    <property type="entry name" value="Porin"/>
    <property type="match status" value="1"/>
</dbReference>
<evidence type="ECO:0000256" key="9">
    <source>
        <dbReference type="ARBA" id="ARBA00023136"/>
    </source>
</evidence>
<keyword evidence="10" id="KW-0998">Cell outer membrane</keyword>
<comment type="subcellular location">
    <subcellularLocation>
        <location evidence="1">Cell outer membrane</location>
        <topology evidence="1">Multi-pass membrane protein</topology>
    </subcellularLocation>
</comment>
<evidence type="ECO:0000256" key="5">
    <source>
        <dbReference type="ARBA" id="ARBA00022692"/>
    </source>
</evidence>
<evidence type="ECO:0000256" key="8">
    <source>
        <dbReference type="ARBA" id="ARBA00023114"/>
    </source>
</evidence>
<dbReference type="Proteomes" id="UP000325273">
    <property type="component" value="Unassembled WGS sequence"/>
</dbReference>
<dbReference type="PANTHER" id="PTHR34501">
    <property type="entry name" value="PROTEIN YDDL-RELATED"/>
    <property type="match status" value="1"/>
</dbReference>
<comment type="caution">
    <text evidence="13">The sequence shown here is derived from an EMBL/GenBank/DDBJ whole genome shotgun (WGS) entry which is preliminary data.</text>
</comment>
<dbReference type="CDD" id="cd00342">
    <property type="entry name" value="gram_neg_porins"/>
    <property type="match status" value="1"/>
</dbReference>
<comment type="subunit">
    <text evidence="2">Homotrimer.</text>
</comment>
<evidence type="ECO:0000256" key="4">
    <source>
        <dbReference type="ARBA" id="ARBA00022452"/>
    </source>
</evidence>
<keyword evidence="6 11" id="KW-0732">Signal</keyword>
<accession>A0A5B0GWG4</accession>
<dbReference type="GO" id="GO:0034220">
    <property type="term" value="P:monoatomic ion transmembrane transport"/>
    <property type="evidence" value="ECO:0007669"/>
    <property type="project" value="InterPro"/>
</dbReference>
<sequence length="368" mass="38444">MTKKIPTIRSIRYAAVGGACTLAVTFASAPAAHAQSSVTLYGITDASILYTSKTFNLATGASEGHQFSFKSAGENASRFGLRGTEDLGGGLAAIFNLESGIDISNGGFADSNGEFFGRQAWVGVTGGFGTLTAGLQFSPFLLSIFANDPRDLKQFGSGLVSYVDNVIVTGLFNPNSVMYTSPEIAGIQGRAMYAFGGSPGNFQAGQQYSAGLTYHYSGLLITAAMYSGNPGGSAATIPNPSTIAFSGRNIGATYYFDRLTVRAAYTLYKVAGSFDNRVISGGLAYKLTPFLSLDGGAWYTHDGNDSNNHSILGSLGVDYSLSKRTTLYSQVAYVNNHGGMNTGLAINGALFGVPGSQFAADLGIRHSF</sequence>
<evidence type="ECO:0000313" key="14">
    <source>
        <dbReference type="Proteomes" id="UP000325273"/>
    </source>
</evidence>
<feature type="signal peptide" evidence="11">
    <location>
        <begin position="1"/>
        <end position="34"/>
    </location>
</feature>
<keyword evidence="14" id="KW-1185">Reference proteome</keyword>
<feature type="chain" id="PRO_5022883030" evidence="11">
    <location>
        <begin position="35"/>
        <end position="368"/>
    </location>
</feature>
<gene>
    <name evidence="13" type="ORF">FVF58_24210</name>
</gene>
<evidence type="ECO:0000256" key="10">
    <source>
        <dbReference type="ARBA" id="ARBA00023237"/>
    </source>
</evidence>
<name>A0A5B0GWG4_9BURK</name>
<dbReference type="InterPro" id="IPR033900">
    <property type="entry name" value="Gram_neg_porin_domain"/>
</dbReference>
<dbReference type="PRINTS" id="PR00182">
    <property type="entry name" value="ECOLNEIPORIN"/>
</dbReference>
<dbReference type="InterPro" id="IPR050298">
    <property type="entry name" value="Gram-neg_bact_OMP"/>
</dbReference>
<evidence type="ECO:0000313" key="13">
    <source>
        <dbReference type="EMBL" id="KAA1007239.1"/>
    </source>
</evidence>
<evidence type="ECO:0000256" key="7">
    <source>
        <dbReference type="ARBA" id="ARBA00023065"/>
    </source>
</evidence>
<keyword evidence="8" id="KW-0626">Porin</keyword>
<dbReference type="RefSeq" id="WP_149672364.1">
    <property type="nucleotide sequence ID" value="NZ_VTUZ01000017.1"/>
</dbReference>
<organism evidence="13 14">
    <name type="scientific">Paraburkholderia panacisoli</name>
    <dbReference type="NCBI Taxonomy" id="2603818"/>
    <lineage>
        <taxon>Bacteria</taxon>
        <taxon>Pseudomonadati</taxon>
        <taxon>Pseudomonadota</taxon>
        <taxon>Betaproteobacteria</taxon>
        <taxon>Burkholderiales</taxon>
        <taxon>Burkholderiaceae</taxon>
        <taxon>Paraburkholderia</taxon>
    </lineage>
</organism>
<evidence type="ECO:0000256" key="2">
    <source>
        <dbReference type="ARBA" id="ARBA00011233"/>
    </source>
</evidence>
<dbReference type="PRINTS" id="PR00184">
    <property type="entry name" value="NEISSPPORIN"/>
</dbReference>
<keyword evidence="9" id="KW-0472">Membrane</keyword>
<dbReference type="GO" id="GO:0046930">
    <property type="term" value="C:pore complex"/>
    <property type="evidence" value="ECO:0007669"/>
    <property type="project" value="UniProtKB-KW"/>
</dbReference>
<dbReference type="SUPFAM" id="SSF56935">
    <property type="entry name" value="Porins"/>
    <property type="match status" value="1"/>
</dbReference>
<dbReference type="PANTHER" id="PTHR34501:SF9">
    <property type="entry name" value="MAJOR OUTER MEMBRANE PROTEIN P.IA"/>
    <property type="match status" value="1"/>
</dbReference>